<evidence type="ECO:0000313" key="1">
    <source>
        <dbReference type="EMBL" id="AWH89258.1"/>
    </source>
</evidence>
<name>A0A2Y9TZP4_9GAMM</name>
<dbReference type="OrthoDB" id="6895606at2"/>
<sequence>MNIEKNILAIPALPIIQSTVVASAPTFGGGRHDGHMNILCALVRGDKTPEEVANYLKDNVIDTSNDKSFSLFVGERRPEQDAACAAYIASTVLITPNFAEFLEPTSDKSDDNKDGKQEFAINQERLNASLTTKLAVALANVDIFSLIARILPEKLTVEAYRTEIARLFGLLAPVYMERVQAYFHNGLTFNLLQMQNNQFTFTSSNGYVFNFDINGLSLKLGGINWYGRGQLMGQDHLLNVDYFTPKVAELLK</sequence>
<organism evidence="1 2">
    <name type="scientific">Limnobaculum parvum</name>
    <dbReference type="NCBI Taxonomy" id="2172103"/>
    <lineage>
        <taxon>Bacteria</taxon>
        <taxon>Pseudomonadati</taxon>
        <taxon>Pseudomonadota</taxon>
        <taxon>Gammaproteobacteria</taxon>
        <taxon>Enterobacterales</taxon>
        <taxon>Budviciaceae</taxon>
        <taxon>Limnobaculum</taxon>
    </lineage>
</organism>
<evidence type="ECO:0000313" key="2">
    <source>
        <dbReference type="Proteomes" id="UP000244908"/>
    </source>
</evidence>
<dbReference type="RefSeq" id="WP_108901308.1">
    <property type="nucleotide sequence ID" value="NZ_CP029185.2"/>
</dbReference>
<protein>
    <submittedName>
        <fullName evidence="1">Uncharacterized protein</fullName>
    </submittedName>
</protein>
<gene>
    <name evidence="1" type="ORF">HYN51_12300</name>
</gene>
<proteinExistence type="predicted"/>
<dbReference type="Proteomes" id="UP000244908">
    <property type="component" value="Chromosome"/>
</dbReference>
<dbReference type="KEGG" id="lpv:HYN51_12300"/>
<reference evidence="1 2" key="1">
    <citation type="journal article" date="2019" name="Int. J. Syst. Evol. Microbiol.">
        <title>Limnobaculum parvum gen. nov., sp. nov., isolated from a freshwater lake.</title>
        <authorList>
            <person name="Baek C."/>
            <person name="Shin S.K."/>
            <person name="Yi H."/>
        </authorList>
    </citation>
    <scope>NUCLEOTIDE SEQUENCE [LARGE SCALE GENOMIC DNA]</scope>
    <source>
        <strain evidence="1 2">HYN0051</strain>
    </source>
</reference>
<keyword evidence="2" id="KW-1185">Reference proteome</keyword>
<dbReference type="EMBL" id="CP029185">
    <property type="protein sequence ID" value="AWH89258.1"/>
    <property type="molecule type" value="Genomic_DNA"/>
</dbReference>
<dbReference type="AlphaFoldDB" id="A0A2Y9TZP4"/>
<accession>A0A2Y9TZP4</accession>